<sequence>MNIVTSDNESNDDVTVSGSPAKAKSSRVADEKWGKEVMKAGFCIIPSLLLRCQQRLGLNPSQLAVLLQLADFWWEAGRKPYPSKQTLSDRLGLSTRQIQRYMAELEQAGLLVRIVRSADDNGKLSNEYDLSGLVKKLRELAPEVLKAKEDTKQVTRKGGLKK</sequence>
<dbReference type="GeneID" id="83648220"/>
<protein>
    <submittedName>
        <fullName evidence="2">HTH domain-containing protein</fullName>
    </submittedName>
</protein>
<feature type="compositionally biased region" description="Polar residues" evidence="1">
    <location>
        <begin position="1"/>
        <end position="18"/>
    </location>
</feature>
<feature type="region of interest" description="Disordered" evidence="1">
    <location>
        <begin position="1"/>
        <end position="27"/>
    </location>
</feature>
<comment type="caution">
    <text evidence="2">The sequence shown here is derived from an EMBL/GenBank/DDBJ whole genome shotgun (WGS) entry which is preliminary data.</text>
</comment>
<gene>
    <name evidence="2" type="ORF">GRD59_20450</name>
</gene>
<reference evidence="2" key="1">
    <citation type="journal article" date="2018" name="Genome Biol.">
        <title>SKESA: strategic k-mer extension for scrupulous assemblies.</title>
        <authorList>
            <person name="Souvorov A."/>
            <person name="Agarwala R."/>
            <person name="Lipman D.J."/>
        </authorList>
    </citation>
    <scope>NUCLEOTIDE SEQUENCE</scope>
    <source>
        <strain evidence="2">EC00748</strain>
    </source>
</reference>
<accession>A0A775YYS0</accession>
<name>A0A775YYS0_ECOLX</name>
<dbReference type="RefSeq" id="WP_040233356.1">
    <property type="nucleotide sequence ID" value="NZ_JADMMV010000024.1"/>
</dbReference>
<dbReference type="Gene3D" id="1.10.10.10">
    <property type="entry name" value="Winged helix-like DNA-binding domain superfamily/Winged helix DNA-binding domain"/>
    <property type="match status" value="1"/>
</dbReference>
<dbReference type="EMBL" id="DABAOZ010000032">
    <property type="protein sequence ID" value="HAH1875344.1"/>
    <property type="molecule type" value="Genomic_DNA"/>
</dbReference>
<dbReference type="InterPro" id="IPR036390">
    <property type="entry name" value="WH_DNA-bd_sf"/>
</dbReference>
<organism evidence="2">
    <name type="scientific">Escherichia coli</name>
    <dbReference type="NCBI Taxonomy" id="562"/>
    <lineage>
        <taxon>Bacteria</taxon>
        <taxon>Pseudomonadati</taxon>
        <taxon>Pseudomonadota</taxon>
        <taxon>Gammaproteobacteria</taxon>
        <taxon>Enterobacterales</taxon>
        <taxon>Enterobacteriaceae</taxon>
        <taxon>Escherichia</taxon>
    </lineage>
</organism>
<dbReference type="Pfam" id="PF13730">
    <property type="entry name" value="HTH_36"/>
    <property type="match status" value="1"/>
</dbReference>
<evidence type="ECO:0000313" key="2">
    <source>
        <dbReference type="EMBL" id="HAH1875344.1"/>
    </source>
</evidence>
<dbReference type="InterPro" id="IPR036388">
    <property type="entry name" value="WH-like_DNA-bd_sf"/>
</dbReference>
<proteinExistence type="predicted"/>
<reference evidence="2" key="2">
    <citation type="submission" date="2019-12" db="EMBL/GenBank/DDBJ databases">
        <authorList>
            <consortium name="NCBI Pathogen Detection Project"/>
        </authorList>
    </citation>
    <scope>NUCLEOTIDE SEQUENCE</scope>
    <source>
        <strain evidence="2">EC00748</strain>
    </source>
</reference>
<dbReference type="SUPFAM" id="SSF46785">
    <property type="entry name" value="Winged helix' DNA-binding domain"/>
    <property type="match status" value="1"/>
</dbReference>
<evidence type="ECO:0000256" key="1">
    <source>
        <dbReference type="SAM" id="MobiDB-lite"/>
    </source>
</evidence>
<dbReference type="AlphaFoldDB" id="A0A775YYS0"/>